<sequence>MSSITIYGNLTLAGNSSIATIRSSRRRGAAAQNLTRPRSNTRQHSQPAVDDLAMENLEIRDVPIDDAVINDIPIENQAINHQQAMEQPHPVEVVEAPRLQQDPLVPAARPARRNRNALLRPRRSSRIARRTNLRRLMYRRRRPLPSAQDRSFWTKIWTLPANLLIYLSPEWEPIWCTRDVLRQIVWHFKPNLHIPCRTLKAKLVDQFQTHVVYQYGAYYGI</sequence>
<reference evidence="3" key="1">
    <citation type="journal article" date="2011" name="Proc. Natl. Acad. Sci. U.S.A.">
        <title>Obligate biotrophy features unraveled by the genomic analysis of rust fungi.</title>
        <authorList>
            <person name="Duplessis S."/>
            <person name="Cuomo C.A."/>
            <person name="Lin Y.-C."/>
            <person name="Aerts A."/>
            <person name="Tisserant E."/>
            <person name="Veneault-Fourrey C."/>
            <person name="Joly D.L."/>
            <person name="Hacquard S."/>
            <person name="Amselem J."/>
            <person name="Cantarel B.L."/>
            <person name="Chiu R."/>
            <person name="Coutinho P.M."/>
            <person name="Feau N."/>
            <person name="Field M."/>
            <person name="Frey P."/>
            <person name="Gelhaye E."/>
            <person name="Goldberg J."/>
            <person name="Grabherr M.G."/>
            <person name="Kodira C.D."/>
            <person name="Kohler A."/>
            <person name="Kuees U."/>
            <person name="Lindquist E.A."/>
            <person name="Lucas S.M."/>
            <person name="Mago R."/>
            <person name="Mauceli E."/>
            <person name="Morin E."/>
            <person name="Murat C."/>
            <person name="Pangilinan J.L."/>
            <person name="Park R."/>
            <person name="Pearson M."/>
            <person name="Quesneville H."/>
            <person name="Rouhier N."/>
            <person name="Sakthikumar S."/>
            <person name="Salamov A.A."/>
            <person name="Schmutz J."/>
            <person name="Selles B."/>
            <person name="Shapiro H."/>
            <person name="Tanguay P."/>
            <person name="Tuskan G.A."/>
            <person name="Henrissat B."/>
            <person name="Van de Peer Y."/>
            <person name="Rouze P."/>
            <person name="Ellis J.G."/>
            <person name="Dodds P.N."/>
            <person name="Schein J.E."/>
            <person name="Zhong S."/>
            <person name="Hamelin R.C."/>
            <person name="Grigoriev I.V."/>
            <person name="Szabo L.J."/>
            <person name="Martin F."/>
        </authorList>
    </citation>
    <scope>NUCLEOTIDE SEQUENCE [LARGE SCALE GENOMIC DNA]</scope>
    <source>
        <strain evidence="3">98AG31 / pathotype 3-4-7</strain>
    </source>
</reference>
<dbReference type="AlphaFoldDB" id="F4S5S2"/>
<accession>F4S5S2</accession>
<protein>
    <submittedName>
        <fullName evidence="2">Uncharacterized protein</fullName>
    </submittedName>
</protein>
<evidence type="ECO:0000313" key="2">
    <source>
        <dbReference type="EMBL" id="EGF99947.1"/>
    </source>
</evidence>
<feature type="region of interest" description="Disordered" evidence="1">
    <location>
        <begin position="23"/>
        <end position="47"/>
    </location>
</feature>
<feature type="compositionally biased region" description="Polar residues" evidence="1">
    <location>
        <begin position="32"/>
        <end position="46"/>
    </location>
</feature>
<dbReference type="Proteomes" id="UP000001072">
    <property type="component" value="Unassembled WGS sequence"/>
</dbReference>
<dbReference type="RefSeq" id="XP_007416752.1">
    <property type="nucleotide sequence ID" value="XM_007416690.1"/>
</dbReference>
<keyword evidence="3" id="KW-1185">Reference proteome</keyword>
<proteinExistence type="predicted"/>
<gene>
    <name evidence="2" type="ORF">MELLADRAFT_73279</name>
</gene>
<evidence type="ECO:0000313" key="3">
    <source>
        <dbReference type="Proteomes" id="UP000001072"/>
    </source>
</evidence>
<dbReference type="EMBL" id="GL883152">
    <property type="protein sequence ID" value="EGF99947.1"/>
    <property type="molecule type" value="Genomic_DNA"/>
</dbReference>
<dbReference type="eggNOG" id="ENOG502QZJN">
    <property type="taxonomic scope" value="Eukaryota"/>
</dbReference>
<dbReference type="GeneID" id="18932333"/>
<name>F4S5S2_MELLP</name>
<organism evidence="3">
    <name type="scientific">Melampsora larici-populina (strain 98AG31 / pathotype 3-4-7)</name>
    <name type="common">Poplar leaf rust fungus</name>
    <dbReference type="NCBI Taxonomy" id="747676"/>
    <lineage>
        <taxon>Eukaryota</taxon>
        <taxon>Fungi</taxon>
        <taxon>Dikarya</taxon>
        <taxon>Basidiomycota</taxon>
        <taxon>Pucciniomycotina</taxon>
        <taxon>Pucciniomycetes</taxon>
        <taxon>Pucciniales</taxon>
        <taxon>Melampsoraceae</taxon>
        <taxon>Melampsora</taxon>
    </lineage>
</organism>
<dbReference type="HOGENOM" id="CLU_076405_0_0_1"/>
<evidence type="ECO:0000256" key="1">
    <source>
        <dbReference type="SAM" id="MobiDB-lite"/>
    </source>
</evidence>
<dbReference type="VEuPathDB" id="FungiDB:MELLADRAFT_73279"/>
<dbReference type="InParanoid" id="F4S5S2"/>
<dbReference type="KEGG" id="mlr:MELLADRAFT_73279"/>